<proteinExistence type="predicted"/>
<evidence type="ECO:0000313" key="2">
    <source>
        <dbReference type="EMBL" id="KAL0923126.1"/>
    </source>
</evidence>
<evidence type="ECO:0000313" key="3">
    <source>
        <dbReference type="Proteomes" id="UP001552299"/>
    </source>
</evidence>
<dbReference type="AlphaFoldDB" id="A0ABD0VK55"/>
<comment type="caution">
    <text evidence="2">The sequence shown here is derived from an EMBL/GenBank/DDBJ whole genome shotgun (WGS) entry which is preliminary data.</text>
</comment>
<reference evidence="2 3" key="1">
    <citation type="journal article" date="2024" name="Plant Biotechnol. J.">
        <title>Dendrobium thyrsiflorum genome and its molecular insights into genes involved in important horticultural traits.</title>
        <authorList>
            <person name="Chen B."/>
            <person name="Wang J.Y."/>
            <person name="Zheng P.J."/>
            <person name="Li K.L."/>
            <person name="Liang Y.M."/>
            <person name="Chen X.F."/>
            <person name="Zhang C."/>
            <person name="Zhao X."/>
            <person name="He X."/>
            <person name="Zhang G.Q."/>
            <person name="Liu Z.J."/>
            <person name="Xu Q."/>
        </authorList>
    </citation>
    <scope>NUCLEOTIDE SEQUENCE [LARGE SCALE GENOMIC DNA]</scope>
    <source>
        <strain evidence="2">GZMU011</strain>
    </source>
</reference>
<dbReference type="EMBL" id="JANQDX010000006">
    <property type="protein sequence ID" value="KAL0923126.1"/>
    <property type="molecule type" value="Genomic_DNA"/>
</dbReference>
<dbReference type="Proteomes" id="UP001552299">
    <property type="component" value="Unassembled WGS sequence"/>
</dbReference>
<evidence type="ECO:0000256" key="1">
    <source>
        <dbReference type="SAM" id="MobiDB-lite"/>
    </source>
</evidence>
<feature type="region of interest" description="Disordered" evidence="1">
    <location>
        <begin position="26"/>
        <end position="47"/>
    </location>
</feature>
<keyword evidence="3" id="KW-1185">Reference proteome</keyword>
<organism evidence="2 3">
    <name type="scientific">Dendrobium thyrsiflorum</name>
    <name type="common">Pinecone-like raceme dendrobium</name>
    <name type="synonym">Orchid</name>
    <dbReference type="NCBI Taxonomy" id="117978"/>
    <lineage>
        <taxon>Eukaryota</taxon>
        <taxon>Viridiplantae</taxon>
        <taxon>Streptophyta</taxon>
        <taxon>Embryophyta</taxon>
        <taxon>Tracheophyta</taxon>
        <taxon>Spermatophyta</taxon>
        <taxon>Magnoliopsida</taxon>
        <taxon>Liliopsida</taxon>
        <taxon>Asparagales</taxon>
        <taxon>Orchidaceae</taxon>
        <taxon>Epidendroideae</taxon>
        <taxon>Malaxideae</taxon>
        <taxon>Dendrobiinae</taxon>
        <taxon>Dendrobium</taxon>
    </lineage>
</organism>
<feature type="compositionally biased region" description="Basic residues" evidence="1">
    <location>
        <begin position="31"/>
        <end position="45"/>
    </location>
</feature>
<name>A0ABD0VK55_DENTH</name>
<protein>
    <submittedName>
        <fullName evidence="2">Uncharacterized protein</fullName>
    </submittedName>
</protein>
<accession>A0ABD0VK55</accession>
<sequence length="222" mass="25148">MSIKHSSRLAFKYSCRSDVSGSLSVGCERKPGRRSRAGSVQRHRGVTVGGRRDGRRLGFHVGSVAAEDWGVGVNRVRGKDGWSCAVFGRRQRCWGFDFLLATQRDDRRRNVNAYNRSCMSFFEEINKRFICFLNERSLRLEANRRGVGPGRRQEEAPNRSCKGSILGVETKVDLSANNQRVTTLAWWNCDATKPVRRFISGCFKSLVQLTFIVVLSNLALRQ</sequence>
<gene>
    <name evidence="2" type="ORF">M5K25_007172</name>
</gene>